<dbReference type="NCBIfam" id="NF003842">
    <property type="entry name" value="PRK05421.1-4"/>
    <property type="match status" value="1"/>
</dbReference>
<comment type="subcellular location">
    <subcellularLocation>
        <location evidence="2">Cytoplasm</location>
    </subcellularLocation>
</comment>
<reference evidence="5" key="3">
    <citation type="submission" date="2021-05" db="EMBL/GenBank/DDBJ databases">
        <authorList>
            <person name="Stine C."/>
        </authorList>
    </citation>
    <scope>NUCLEOTIDE SEQUENCE</scope>
    <source>
        <strain evidence="5">TDS0091212</strain>
    </source>
</reference>
<evidence type="ECO:0000313" key="7">
    <source>
        <dbReference type="Proteomes" id="UP000044806"/>
    </source>
</evidence>
<dbReference type="Pfam" id="PF03372">
    <property type="entry name" value="Exo_endo_phos"/>
    <property type="match status" value="1"/>
</dbReference>
<evidence type="ECO:0000256" key="2">
    <source>
        <dbReference type="HAMAP-Rule" id="MF_01119"/>
    </source>
</evidence>
<dbReference type="Proteomes" id="UP001196338">
    <property type="component" value="Unassembled WGS sequence"/>
</dbReference>
<dbReference type="OMA" id="HAINFSF"/>
<dbReference type="KEGG" id="vcq:EN18_14290"/>
<accession>A0A0H6W5A8</accession>
<dbReference type="GO" id="GO:0004527">
    <property type="term" value="F:exonuclease activity"/>
    <property type="evidence" value="ECO:0007669"/>
    <property type="project" value="UniProtKB-KW"/>
</dbReference>
<keyword evidence="1 2" id="KW-0963">Cytoplasm</keyword>
<keyword evidence="6" id="KW-0269">Exonuclease</keyword>
<reference evidence="4 7" key="1">
    <citation type="submission" date="2015-07" db="EMBL/GenBank/DDBJ databases">
        <authorList>
            <consortium name="Pathogen Informatics"/>
        </authorList>
    </citation>
    <scope>NUCLEOTIDE SEQUENCE [LARGE SCALE GENOMIC DNA]</scope>
    <source>
        <strain evidence="4 7">A51</strain>
    </source>
</reference>
<evidence type="ECO:0000256" key="1">
    <source>
        <dbReference type="ARBA" id="ARBA00022490"/>
    </source>
</evidence>
<dbReference type="HAMAP" id="MF_01119">
    <property type="entry name" value="UPF0294"/>
    <property type="match status" value="1"/>
</dbReference>
<dbReference type="InterPro" id="IPR022958">
    <property type="entry name" value="UPF0294"/>
</dbReference>
<dbReference type="GO" id="GO:0004519">
    <property type="term" value="F:endonuclease activity"/>
    <property type="evidence" value="ECO:0007669"/>
    <property type="project" value="UniProtKB-KW"/>
</dbReference>
<dbReference type="InterPro" id="IPR005135">
    <property type="entry name" value="Endo/exonuclease/phosphatase"/>
</dbReference>
<name>A0A0H6W5A8_VIBCL</name>
<protein>
    <recommendedName>
        <fullName evidence="2">UPF0294 protein D6U24_04735</fullName>
    </recommendedName>
</protein>
<evidence type="ECO:0000313" key="6">
    <source>
        <dbReference type="EMBL" id="MVD22658.1"/>
    </source>
</evidence>
<reference evidence="6 8" key="2">
    <citation type="submission" date="2018-09" db="EMBL/GenBank/DDBJ databases">
        <title>Genomic epidemiology reveals two lineages of Vibrio cholerae that can cause global cholera epidemics despite absence of cholera toxin gene.</title>
        <authorList>
            <person name="Wang H."/>
            <person name="Zen W."/>
            <person name="Yu H."/>
            <person name="Zhang W."/>
            <person name="Pan J."/>
            <person name="Yang C."/>
            <person name="Cui Y."/>
        </authorList>
    </citation>
    <scope>NUCLEOTIDE SEQUENCE [LARGE SCALE GENOMIC DNA]</scope>
    <source>
        <strain evidence="6 8">00-1_S85</strain>
    </source>
</reference>
<dbReference type="AlphaFoldDB" id="A0A0H6W5A8"/>
<dbReference type="EMBL" id="JAHBND010001006">
    <property type="protein sequence ID" value="MBS7675702.1"/>
    <property type="molecule type" value="Genomic_DNA"/>
</dbReference>
<dbReference type="Gene3D" id="3.60.10.10">
    <property type="entry name" value="Endonuclease/exonuclease/phosphatase"/>
    <property type="match status" value="1"/>
</dbReference>
<reference evidence="5" key="4">
    <citation type="submission" date="2023-08" db="EMBL/GenBank/DDBJ databases">
        <title>Vibrio cholerae Outbreaks in Tanzania Exemplify Founder Flush: Simultaneous Increases in Population Size and Genetic Diversity.</title>
        <authorList>
            <person name="Debes A.K."/>
            <person name="Mohammed A."/>
            <person name="Maseke I."/>
            <person name="Almeida M."/>
            <person name="Li S."/>
            <person name="Matimba H."/>
            <person name="Joachim A."/>
            <person name="Mizinduko M."/>
            <person name="Nyanga S."/>
            <person name="Kelly M."/>
            <person name="Kachwamba Y."/>
            <person name="Schaffer A.M."/>
            <person name="Nyanga A.S."/>
            <person name="Mghamba J."/>
            <person name="Mosha F.S."/>
            <person name="Sack D.A."/>
            <person name="Stine O.C."/>
        </authorList>
    </citation>
    <scope>NUCLEOTIDE SEQUENCE</scope>
    <source>
        <strain evidence="5">TDS0091212</strain>
    </source>
</reference>
<evidence type="ECO:0000259" key="3">
    <source>
        <dbReference type="Pfam" id="PF03372"/>
    </source>
</evidence>
<dbReference type="SUPFAM" id="SSF56219">
    <property type="entry name" value="DNase I-like"/>
    <property type="match status" value="1"/>
</dbReference>
<evidence type="ECO:0000313" key="8">
    <source>
        <dbReference type="Proteomes" id="UP000471242"/>
    </source>
</evidence>
<dbReference type="EMBL" id="CWOW01000002">
    <property type="protein sequence ID" value="CRZ93516.1"/>
    <property type="molecule type" value="Genomic_DNA"/>
</dbReference>
<comment type="similarity">
    <text evidence="2">Belongs to the UPF0294 family.</text>
</comment>
<dbReference type="NCBIfam" id="NF003840">
    <property type="entry name" value="PRK05421.1-2"/>
    <property type="match status" value="1"/>
</dbReference>
<evidence type="ECO:0000313" key="5">
    <source>
        <dbReference type="EMBL" id="MBS7675702.1"/>
    </source>
</evidence>
<proteinExistence type="inferred from homology"/>
<dbReference type="Proteomes" id="UP000044806">
    <property type="component" value="Unassembled WGS sequence"/>
</dbReference>
<dbReference type="RefSeq" id="WP_000747834.1">
    <property type="nucleotide sequence ID" value="NZ_AP018677.1"/>
</dbReference>
<keyword evidence="6" id="KW-0255">Endonuclease</keyword>
<gene>
    <name evidence="6" type="ORF">D6U24_04735</name>
    <name evidence="4" type="ORF">ERS013165_00560</name>
    <name evidence="5" type="ORF">KIN13_20065</name>
</gene>
<sequence>MKKRYWMAPLLIAAAGLAAFWSIFTIPTQPELVTIGRNQQGEPLLCYQHPQSEVLDLDGELNLLVWNIYKQNRANWSTQLTELSRDQQLLLLQEANMTPAFKEWIHQLGWDGTQARAFEAFGETAGVINLAKVMPTMACAYTQLEPWLRLPKSAIYARYRLSDGQELVVVNLHAVNFTYGTQEYQQQLIALLDELRDFTGPVIVAGDFNSWSEARMALLSTQLASVGLQEVRFSPDNRTTFINGLPLDHVFYRGLQLEKAEAPISDASDHNPLLVRFRLLN</sequence>
<evidence type="ECO:0000313" key="4">
    <source>
        <dbReference type="EMBL" id="CRZ93516.1"/>
    </source>
</evidence>
<organism evidence="6 8">
    <name type="scientific">Vibrio cholerae</name>
    <dbReference type="NCBI Taxonomy" id="666"/>
    <lineage>
        <taxon>Bacteria</taxon>
        <taxon>Pseudomonadati</taxon>
        <taxon>Pseudomonadota</taxon>
        <taxon>Gammaproteobacteria</taxon>
        <taxon>Vibrionales</taxon>
        <taxon>Vibrionaceae</taxon>
        <taxon>Vibrio</taxon>
    </lineage>
</organism>
<keyword evidence="6" id="KW-0540">Nuclease</keyword>
<keyword evidence="6" id="KW-0378">Hydrolase</keyword>
<dbReference type="EMBL" id="QZRB01000004">
    <property type="protein sequence ID" value="MVD22658.1"/>
    <property type="molecule type" value="Genomic_DNA"/>
</dbReference>
<dbReference type="SMR" id="A0A0H6W5A8"/>
<dbReference type="InterPro" id="IPR036691">
    <property type="entry name" value="Endo/exonu/phosph_ase_sf"/>
</dbReference>
<dbReference type="GO" id="GO:0005737">
    <property type="term" value="C:cytoplasm"/>
    <property type="evidence" value="ECO:0007669"/>
    <property type="project" value="UniProtKB-SubCell"/>
</dbReference>
<dbReference type="Proteomes" id="UP000471242">
    <property type="component" value="Unassembled WGS sequence"/>
</dbReference>
<feature type="domain" description="Endonuclease/exonuclease/phosphatase" evidence="3">
    <location>
        <begin position="65"/>
        <end position="270"/>
    </location>
</feature>